<evidence type="ECO:0000256" key="4">
    <source>
        <dbReference type="ARBA" id="ARBA00022748"/>
    </source>
</evidence>
<dbReference type="GO" id="GO:0005524">
    <property type="term" value="F:ATP binding"/>
    <property type="evidence" value="ECO:0007669"/>
    <property type="project" value="UniProtKB-KW"/>
</dbReference>
<evidence type="ECO:0000313" key="10">
    <source>
        <dbReference type="Proteomes" id="UP000017819"/>
    </source>
</evidence>
<evidence type="ECO:0000259" key="8">
    <source>
        <dbReference type="PROSITE" id="PS50893"/>
    </source>
</evidence>
<evidence type="ECO:0000256" key="1">
    <source>
        <dbReference type="ARBA" id="ARBA00005417"/>
    </source>
</evidence>
<dbReference type="GO" id="GO:0017004">
    <property type="term" value="P:cytochrome complex assembly"/>
    <property type="evidence" value="ECO:0007669"/>
    <property type="project" value="UniProtKB-KW"/>
</dbReference>
<dbReference type="SMART" id="SM00382">
    <property type="entry name" value="AAA"/>
    <property type="match status" value="1"/>
</dbReference>
<comment type="caution">
    <text evidence="9">The sequence shown here is derived from an EMBL/GenBank/DDBJ whole genome shotgun (WGS) entry which is preliminary data.</text>
</comment>
<sequence length="197" mass="21183">MAQGLACRRGGRDVFAGVGFEVRSGEILELRGPNGVGKSSLLRLVAGLVDRTAGDIALQGGDEELTLPEQAHYVGHLDAIKPPLTVLENLRFWGEMLGEGSVEPRAALEAVGLSALAQFPAYTLSAGQRRRLSLARLLCAKRPVWLLDEPTTALDRASRETLYGLVRAHAADGGLTLVATHDDLPLQARRLEMRRAA</sequence>
<dbReference type="SUPFAM" id="SSF52540">
    <property type="entry name" value="P-loop containing nucleoside triphosphate hydrolases"/>
    <property type="match status" value="1"/>
</dbReference>
<evidence type="ECO:0000256" key="5">
    <source>
        <dbReference type="ARBA" id="ARBA00022840"/>
    </source>
</evidence>
<dbReference type="InterPro" id="IPR027417">
    <property type="entry name" value="P-loop_NTPase"/>
</dbReference>
<dbReference type="InterPro" id="IPR003439">
    <property type="entry name" value="ABC_transporter-like_ATP-bd"/>
</dbReference>
<organism evidence="9 10">
    <name type="scientific">Lutibaculum baratangense AMV1</name>
    <dbReference type="NCBI Taxonomy" id="631454"/>
    <lineage>
        <taxon>Bacteria</taxon>
        <taxon>Pseudomonadati</taxon>
        <taxon>Pseudomonadota</taxon>
        <taxon>Alphaproteobacteria</taxon>
        <taxon>Hyphomicrobiales</taxon>
        <taxon>Tepidamorphaceae</taxon>
        <taxon>Lutibaculum</taxon>
    </lineage>
</organism>
<keyword evidence="6" id="KW-1278">Translocase</keyword>
<keyword evidence="7" id="KW-0472">Membrane</keyword>
<dbReference type="PATRIC" id="fig|631454.5.peg.1282"/>
<accession>V4R207</accession>
<evidence type="ECO:0000256" key="7">
    <source>
        <dbReference type="ARBA" id="ARBA00023136"/>
    </source>
</evidence>
<dbReference type="AlphaFoldDB" id="V4R207"/>
<keyword evidence="5" id="KW-0067">ATP-binding</keyword>
<comment type="similarity">
    <text evidence="1">Belongs to the ABC transporter superfamily.</text>
</comment>
<dbReference type="NCBIfam" id="TIGR01189">
    <property type="entry name" value="ccmA"/>
    <property type="match status" value="1"/>
</dbReference>
<keyword evidence="4" id="KW-0201">Cytochrome c-type biogenesis</keyword>
<evidence type="ECO:0000256" key="6">
    <source>
        <dbReference type="ARBA" id="ARBA00022967"/>
    </source>
</evidence>
<keyword evidence="3" id="KW-0547">Nucleotide-binding</keyword>
<name>V4R207_9HYPH</name>
<dbReference type="PROSITE" id="PS00211">
    <property type="entry name" value="ABC_TRANSPORTER_1"/>
    <property type="match status" value="1"/>
</dbReference>
<dbReference type="PROSITE" id="PS50893">
    <property type="entry name" value="ABC_TRANSPORTER_2"/>
    <property type="match status" value="1"/>
</dbReference>
<dbReference type="Gene3D" id="3.40.50.300">
    <property type="entry name" value="P-loop containing nucleotide triphosphate hydrolases"/>
    <property type="match status" value="1"/>
</dbReference>
<dbReference type="GO" id="GO:0022857">
    <property type="term" value="F:transmembrane transporter activity"/>
    <property type="evidence" value="ECO:0007669"/>
    <property type="project" value="InterPro"/>
</dbReference>
<feature type="domain" description="ABC transporter" evidence="8">
    <location>
        <begin position="1"/>
        <end position="196"/>
    </location>
</feature>
<dbReference type="eggNOG" id="COG4133">
    <property type="taxonomic scope" value="Bacteria"/>
</dbReference>
<evidence type="ECO:0000313" key="9">
    <source>
        <dbReference type="EMBL" id="ESR25962.1"/>
    </source>
</evidence>
<dbReference type="GO" id="GO:0016887">
    <property type="term" value="F:ATP hydrolysis activity"/>
    <property type="evidence" value="ECO:0007669"/>
    <property type="project" value="InterPro"/>
</dbReference>
<dbReference type="PANTHER" id="PTHR43499:SF1">
    <property type="entry name" value="ABC TRANSPORTER I FAMILY MEMBER 1"/>
    <property type="match status" value="1"/>
</dbReference>
<proteinExistence type="inferred from homology"/>
<dbReference type="InterPro" id="IPR017871">
    <property type="entry name" value="ABC_transporter-like_CS"/>
</dbReference>
<dbReference type="Pfam" id="PF00005">
    <property type="entry name" value="ABC_tran"/>
    <property type="match status" value="1"/>
</dbReference>
<dbReference type="EMBL" id="AWXZ01000017">
    <property type="protein sequence ID" value="ESR25962.1"/>
    <property type="molecule type" value="Genomic_DNA"/>
</dbReference>
<evidence type="ECO:0000256" key="2">
    <source>
        <dbReference type="ARBA" id="ARBA00022448"/>
    </source>
</evidence>
<reference evidence="9 10" key="1">
    <citation type="journal article" date="2014" name="Genome Announc.">
        <title>Draft Genome Sequence of Lutibaculum baratangense Strain AMV1T, Isolated from a Mud Volcano in Andamans, India.</title>
        <authorList>
            <person name="Singh A."/>
            <person name="Sreenivas A."/>
            <person name="Sathyanarayana Reddy G."/>
            <person name="Pinnaka A.K."/>
            <person name="Shivaji S."/>
        </authorList>
    </citation>
    <scope>NUCLEOTIDE SEQUENCE [LARGE SCALE GENOMIC DNA]</scope>
    <source>
        <strain evidence="9 10">AMV1</strain>
    </source>
</reference>
<keyword evidence="10" id="KW-1185">Reference proteome</keyword>
<protein>
    <submittedName>
        <fullName evidence="9">ABC transporter involved in cytochrome c biogenesis, ATPase component CcmA</fullName>
    </submittedName>
</protein>
<gene>
    <name evidence="9" type="ORF">N177_1297</name>
</gene>
<dbReference type="InterPro" id="IPR003593">
    <property type="entry name" value="AAA+_ATPase"/>
</dbReference>
<keyword evidence="2" id="KW-0813">Transport</keyword>
<dbReference type="STRING" id="631454.N177_1297"/>
<dbReference type="Proteomes" id="UP000017819">
    <property type="component" value="Unassembled WGS sequence"/>
</dbReference>
<evidence type="ECO:0000256" key="3">
    <source>
        <dbReference type="ARBA" id="ARBA00022741"/>
    </source>
</evidence>
<dbReference type="PANTHER" id="PTHR43499">
    <property type="entry name" value="ABC TRANSPORTER I FAMILY MEMBER 1"/>
    <property type="match status" value="1"/>
</dbReference>
<dbReference type="InterPro" id="IPR005895">
    <property type="entry name" value="ABC_transptr_haem_export_CcmA"/>
</dbReference>